<comment type="caution">
    <text evidence="1">The sequence shown here is derived from an EMBL/GenBank/DDBJ whole genome shotgun (WGS) entry which is preliminary data.</text>
</comment>
<protein>
    <submittedName>
        <fullName evidence="1">Uncharacterized protein</fullName>
    </submittedName>
</protein>
<dbReference type="Proteomes" id="UP000646776">
    <property type="component" value="Unassembled WGS sequence"/>
</dbReference>
<gene>
    <name evidence="1" type="ORF">GCM10010226_47180</name>
</gene>
<keyword evidence="2" id="KW-1185">Reference proteome</keyword>
<name>A0A918HHN4_9ACTN</name>
<reference evidence="1" key="2">
    <citation type="submission" date="2020-09" db="EMBL/GenBank/DDBJ databases">
        <authorList>
            <person name="Sun Q."/>
            <person name="Ohkuma M."/>
        </authorList>
    </citation>
    <scope>NUCLEOTIDE SEQUENCE</scope>
    <source>
        <strain evidence="1">JCM 4125</strain>
    </source>
</reference>
<accession>A0A918HHN4</accession>
<reference evidence="1" key="1">
    <citation type="journal article" date="2014" name="Int. J. Syst. Evol. Microbiol.">
        <title>Complete genome sequence of Corynebacterium casei LMG S-19264T (=DSM 44701T), isolated from a smear-ripened cheese.</title>
        <authorList>
            <consortium name="US DOE Joint Genome Institute (JGI-PGF)"/>
            <person name="Walter F."/>
            <person name="Albersmeier A."/>
            <person name="Kalinowski J."/>
            <person name="Ruckert C."/>
        </authorList>
    </citation>
    <scope>NUCLEOTIDE SEQUENCE</scope>
    <source>
        <strain evidence="1">JCM 4125</strain>
    </source>
</reference>
<evidence type="ECO:0000313" key="1">
    <source>
        <dbReference type="EMBL" id="GGT64029.1"/>
    </source>
</evidence>
<evidence type="ECO:0000313" key="2">
    <source>
        <dbReference type="Proteomes" id="UP000646776"/>
    </source>
</evidence>
<organism evidence="1 2">
    <name type="scientific">Streptomyces phaeofaciens</name>
    <dbReference type="NCBI Taxonomy" id="68254"/>
    <lineage>
        <taxon>Bacteria</taxon>
        <taxon>Bacillati</taxon>
        <taxon>Actinomycetota</taxon>
        <taxon>Actinomycetes</taxon>
        <taxon>Kitasatosporales</taxon>
        <taxon>Streptomycetaceae</taxon>
        <taxon>Streptomyces</taxon>
    </lineage>
</organism>
<dbReference type="AlphaFoldDB" id="A0A918HHN4"/>
<dbReference type="EMBL" id="BMSA01000014">
    <property type="protein sequence ID" value="GGT64029.1"/>
    <property type="molecule type" value="Genomic_DNA"/>
</dbReference>
<sequence>MEAVAASVIAVVGTLLGAGVTHRFQLRAVARGERFLRDEKLRQERMDAYCGYAGALVNYRRALVHRWFREQEGAPAEELAEKQLQGYALRSVAQEALFRVQMLSPDEELVAQAWQAFREIEQIHKTADRTVLNERRDSTQALITRFVTDAKGTLG</sequence>
<proteinExistence type="predicted"/>